<gene>
    <name evidence="1" type="ORF">METZ01_LOCUS335095</name>
</gene>
<accession>A0A382QDD1</accession>
<dbReference type="EMBL" id="UINC01112948">
    <property type="protein sequence ID" value="SVC82241.1"/>
    <property type="molecule type" value="Genomic_DNA"/>
</dbReference>
<organism evidence="1">
    <name type="scientific">marine metagenome</name>
    <dbReference type="NCBI Taxonomy" id="408172"/>
    <lineage>
        <taxon>unclassified sequences</taxon>
        <taxon>metagenomes</taxon>
        <taxon>ecological metagenomes</taxon>
    </lineage>
</organism>
<name>A0A382QDD1_9ZZZZ</name>
<sequence>MGKGKINQFKTVLTCTCVGRPAMGTGGDLGMTAGEFGRIKCGKVIDIIIEANQGPVALTTGLIKKQTKPFLEANGW</sequence>
<proteinExistence type="predicted"/>
<reference evidence="1" key="1">
    <citation type="submission" date="2018-05" db="EMBL/GenBank/DDBJ databases">
        <authorList>
            <person name="Lanie J.A."/>
            <person name="Ng W.-L."/>
            <person name="Kazmierczak K.M."/>
            <person name="Andrzejewski T.M."/>
            <person name="Davidsen T.M."/>
            <person name="Wayne K.J."/>
            <person name="Tettelin H."/>
            <person name="Glass J.I."/>
            <person name="Rusch D."/>
            <person name="Podicherti R."/>
            <person name="Tsui H.-C.T."/>
            <person name="Winkler M.E."/>
        </authorList>
    </citation>
    <scope>NUCLEOTIDE SEQUENCE</scope>
</reference>
<feature type="non-terminal residue" evidence="1">
    <location>
        <position position="76"/>
    </location>
</feature>
<evidence type="ECO:0000313" key="1">
    <source>
        <dbReference type="EMBL" id="SVC82241.1"/>
    </source>
</evidence>
<dbReference type="AlphaFoldDB" id="A0A382QDD1"/>
<protein>
    <submittedName>
        <fullName evidence="1">Uncharacterized protein</fullName>
    </submittedName>
</protein>